<feature type="transmembrane region" description="Helical" evidence="8">
    <location>
        <begin position="368"/>
        <end position="388"/>
    </location>
</feature>
<feature type="transmembrane region" description="Helical" evidence="8">
    <location>
        <begin position="199"/>
        <end position="231"/>
    </location>
</feature>
<keyword evidence="4" id="KW-0808">Transferase</keyword>
<keyword evidence="3" id="KW-0328">Glycosyltransferase</keyword>
<evidence type="ECO:0000259" key="9">
    <source>
        <dbReference type="Pfam" id="PF13231"/>
    </source>
</evidence>
<feature type="transmembrane region" description="Helical" evidence="8">
    <location>
        <begin position="124"/>
        <end position="143"/>
    </location>
</feature>
<dbReference type="RefSeq" id="WP_011319721.1">
    <property type="nucleotide sequence ID" value="NZ_JACKZP010000121.1"/>
</dbReference>
<gene>
    <name evidence="10" type="ORF">GNE12_22410</name>
</gene>
<proteinExistence type="predicted"/>
<dbReference type="PANTHER" id="PTHR33908">
    <property type="entry name" value="MANNOSYLTRANSFERASE YKCB-RELATED"/>
    <property type="match status" value="1"/>
</dbReference>
<keyword evidence="5 8" id="KW-0812">Transmembrane</keyword>
<protein>
    <submittedName>
        <fullName evidence="10">Glycosyltransferase family 39 protein</fullName>
    </submittedName>
</protein>
<evidence type="ECO:0000256" key="8">
    <source>
        <dbReference type="SAM" id="Phobius"/>
    </source>
</evidence>
<feature type="transmembrane region" description="Helical" evidence="8">
    <location>
        <begin position="176"/>
        <end position="193"/>
    </location>
</feature>
<feature type="domain" description="Glycosyltransferase RgtA/B/C/D-like" evidence="9">
    <location>
        <begin position="95"/>
        <end position="251"/>
    </location>
</feature>
<evidence type="ECO:0000256" key="4">
    <source>
        <dbReference type="ARBA" id="ARBA00022679"/>
    </source>
</evidence>
<dbReference type="PANTHER" id="PTHR33908:SF11">
    <property type="entry name" value="MEMBRANE PROTEIN"/>
    <property type="match status" value="1"/>
</dbReference>
<evidence type="ECO:0000256" key="2">
    <source>
        <dbReference type="ARBA" id="ARBA00022475"/>
    </source>
</evidence>
<reference evidence="10 11" key="1">
    <citation type="submission" date="2019-11" db="EMBL/GenBank/DDBJ databases">
        <title>Comparison of genomes from free-living endosymbiotic cyanobacteria isolated from Azolla.</title>
        <authorList>
            <person name="Thiel T."/>
            <person name="Pratte B."/>
        </authorList>
    </citation>
    <scope>NUCLEOTIDE SEQUENCE [LARGE SCALE GENOMIC DNA]</scope>
    <source>
        <strain evidence="10 11">N2B</strain>
    </source>
</reference>
<dbReference type="InterPro" id="IPR038731">
    <property type="entry name" value="RgtA/B/C-like"/>
</dbReference>
<keyword evidence="7 8" id="KW-0472">Membrane</keyword>
<evidence type="ECO:0000256" key="1">
    <source>
        <dbReference type="ARBA" id="ARBA00004651"/>
    </source>
</evidence>
<evidence type="ECO:0000256" key="5">
    <source>
        <dbReference type="ARBA" id="ARBA00022692"/>
    </source>
</evidence>
<dbReference type="Proteomes" id="UP000570851">
    <property type="component" value="Unassembled WGS sequence"/>
</dbReference>
<feature type="transmembrane region" description="Helical" evidence="8">
    <location>
        <begin position="99"/>
        <end position="117"/>
    </location>
</feature>
<feature type="transmembrane region" description="Helical" evidence="8">
    <location>
        <begin position="319"/>
        <end position="337"/>
    </location>
</feature>
<accession>A0ABR6SEK3</accession>
<dbReference type="EMBL" id="JACKZP010000121">
    <property type="protein sequence ID" value="MBC1304673.1"/>
    <property type="molecule type" value="Genomic_DNA"/>
</dbReference>
<organism evidence="10 11">
    <name type="scientific">Trichormus variabilis N2B</name>
    <dbReference type="NCBI Taxonomy" id="2681315"/>
    <lineage>
        <taxon>Bacteria</taxon>
        <taxon>Bacillati</taxon>
        <taxon>Cyanobacteriota</taxon>
        <taxon>Cyanophyceae</taxon>
        <taxon>Nostocales</taxon>
        <taxon>Nostocaceae</taxon>
        <taxon>Trichormus</taxon>
    </lineage>
</organism>
<evidence type="ECO:0000313" key="11">
    <source>
        <dbReference type="Proteomes" id="UP000570851"/>
    </source>
</evidence>
<dbReference type="GeneID" id="58725742"/>
<feature type="transmembrane region" description="Helical" evidence="8">
    <location>
        <begin position="431"/>
        <end position="453"/>
    </location>
</feature>
<comment type="subcellular location">
    <subcellularLocation>
        <location evidence="1">Cell membrane</location>
        <topology evidence="1">Multi-pass membrane protein</topology>
    </subcellularLocation>
</comment>
<feature type="transmembrane region" description="Helical" evidence="8">
    <location>
        <begin position="403"/>
        <end position="424"/>
    </location>
</feature>
<evidence type="ECO:0000256" key="6">
    <source>
        <dbReference type="ARBA" id="ARBA00022989"/>
    </source>
</evidence>
<keyword evidence="11" id="KW-1185">Reference proteome</keyword>
<evidence type="ECO:0000256" key="3">
    <source>
        <dbReference type="ARBA" id="ARBA00022676"/>
    </source>
</evidence>
<evidence type="ECO:0000256" key="7">
    <source>
        <dbReference type="ARBA" id="ARBA00023136"/>
    </source>
</evidence>
<feature type="transmembrane region" description="Helical" evidence="8">
    <location>
        <begin position="16"/>
        <end position="35"/>
    </location>
</feature>
<feature type="transmembrane region" description="Helical" evidence="8">
    <location>
        <begin position="343"/>
        <end position="361"/>
    </location>
</feature>
<feature type="transmembrane region" description="Helical" evidence="8">
    <location>
        <begin position="238"/>
        <end position="258"/>
    </location>
</feature>
<dbReference type="InterPro" id="IPR050297">
    <property type="entry name" value="LipidA_mod_glycosyltrf_83"/>
</dbReference>
<keyword evidence="6 8" id="KW-1133">Transmembrane helix</keyword>
<evidence type="ECO:0000313" key="10">
    <source>
        <dbReference type="EMBL" id="MBC1304673.1"/>
    </source>
</evidence>
<name>A0ABR6SEK3_ANAVA</name>
<dbReference type="Pfam" id="PF13231">
    <property type="entry name" value="PMT_2"/>
    <property type="match status" value="1"/>
</dbReference>
<sequence>MNTDLIKIIITNNKNLLIAVLITILGTWLRVYNYAVVPDENFTFDEYAFAWSGMSLIQNSVPTSWSYLSAYDTDKLTRIEWLGKKNLYLVTPWFDHPPLFGLIVGGFAILLGANTFWECTTQLIRIPSLIFSSISIFIFYFINHKLFNTKIATITTLIFATDPLFVYLSRLAVSENLLILLLLGSIFCFLEYLNKSRTMYFYILVALTSLAPLVKVTGLSIVAALSLMFVYKKKLRDGLIVMTAGIFAFSLYFVYGWFYDFKLFISVLKAHSQRFNSILILKEMIFSGNLPFIDAWFILGWMTLPYAMKNLVSNYKIQLIYLPLITYLFMSIFSGAQSHFYCWYTIPLYPFLLISSGYFIGDFIKKPSLLNSSVIIIIIFSWCLNYGLGHPWSNFYILNLKGFKYIFIALISIVYAPIVIQEVLRTKKLLFLNRVIAILVFSSCIVANILITYNLKQILQSNLIE</sequence>
<keyword evidence="2" id="KW-1003">Cell membrane</keyword>
<comment type="caution">
    <text evidence="10">The sequence shown here is derived from an EMBL/GenBank/DDBJ whole genome shotgun (WGS) entry which is preliminary data.</text>
</comment>